<dbReference type="EMBL" id="CP017624">
    <property type="protein sequence ID" value="AOW27196.1"/>
    <property type="molecule type" value="Genomic_DNA"/>
</dbReference>
<name>Q5ALW9_CANAL</name>
<dbReference type="InParanoid" id="Q5ALW9"/>
<dbReference type="AlphaFoldDB" id="Q5ALW9"/>
<gene>
    <name evidence="2" type="ordered locus">CAALFM_C201500WA</name>
    <name evidence="1" type="ordered locus">orf19.1456</name>
</gene>
<dbReference type="SMR" id="Q5ALW9"/>
<evidence type="ECO:0000313" key="1">
    <source>
        <dbReference type="CGD" id="CAL0000199817"/>
    </source>
</evidence>
<dbReference type="RefSeq" id="XP_722506.1">
    <property type="nucleotide sequence ID" value="XM_717413.1"/>
</dbReference>
<reference evidence="2 3" key="1">
    <citation type="journal article" date="2004" name="Proc. Natl. Acad. Sci. U.S.A.">
        <title>The diploid genome sequence of Candida albicans.</title>
        <authorList>
            <person name="Jones T."/>
            <person name="Federspiel N.A."/>
            <person name="Chibana H."/>
            <person name="Dungan J."/>
            <person name="Kalman S."/>
            <person name="Magee B.B."/>
            <person name="Newport G."/>
            <person name="Thorstenson Y.R."/>
            <person name="Agabian N."/>
            <person name="Magee P.T."/>
            <person name="Davis R.W."/>
            <person name="Scherer S."/>
        </authorList>
    </citation>
    <scope>NUCLEOTIDE SEQUENCE [LARGE SCALE GENOMIC DNA]</scope>
    <source>
        <strain evidence="3">SC5314 / ATCC MYA-2876</strain>
    </source>
</reference>
<dbReference type="HOGENOM" id="CLU_150135_0_0_1"/>
<dbReference type="GeneID" id="3635799"/>
<sequence>MASNELPPCSSSFTISHDLWYSSSQAYPLAPFKSLTSPRRDDRVLADIPLFAPPGDALFSGAVEGSLEDGDLEPMYSSSESSILTMCSFISSGMYFNICQRSNCFSLLDYAFFFRILLLNYSLRTHQNRERLKKKKLCITSLNL</sequence>
<keyword evidence="3" id="KW-1185">Reference proteome</keyword>
<proteinExistence type="predicted"/>
<reference evidence="2 3" key="3">
    <citation type="journal article" date="2013" name="Genome Biol.">
        <title>Assembly of a phased diploid Candida albicans genome facilitates allele-specific measurements and provides a simple model for repeat and indel structure.</title>
        <authorList>
            <person name="Muzzey D."/>
            <person name="Schwartz K."/>
            <person name="Weissman J.S."/>
            <person name="Sherlock G."/>
        </authorList>
    </citation>
    <scope>NUCLEOTIDE SEQUENCE [LARGE SCALE GENOMIC DNA]</scope>
    <source>
        <strain evidence="3">SC5314 / ATCC MYA-2876</strain>
    </source>
</reference>
<evidence type="ECO:0000313" key="3">
    <source>
        <dbReference type="Proteomes" id="UP000000559"/>
    </source>
</evidence>
<organism evidence="2 3">
    <name type="scientific">Candida albicans (strain SC5314 / ATCC MYA-2876)</name>
    <name type="common">Yeast</name>
    <dbReference type="NCBI Taxonomy" id="237561"/>
    <lineage>
        <taxon>Eukaryota</taxon>
        <taxon>Fungi</taxon>
        <taxon>Dikarya</taxon>
        <taxon>Ascomycota</taxon>
        <taxon>Saccharomycotina</taxon>
        <taxon>Pichiomycetes</taxon>
        <taxon>Debaryomycetaceae</taxon>
        <taxon>Candida/Lodderomyces clade</taxon>
        <taxon>Candida</taxon>
    </lineage>
</organism>
<protein>
    <submittedName>
        <fullName evidence="2">Uncharacterized protein</fullName>
    </submittedName>
</protein>
<accession>Q5ALW9</accession>
<reference evidence="2 3" key="2">
    <citation type="journal article" date="2007" name="Genome Biol.">
        <title>Assembly of the Candida albicans genome into sixteen supercontigs aligned on the eight chromosomes.</title>
        <authorList>
            <person name="van het Hoog M."/>
            <person name="Rast T.J."/>
            <person name="Martchenko M."/>
            <person name="Grindle S."/>
            <person name="Dignard D."/>
            <person name="Hogues H."/>
            <person name="Cuomo C."/>
            <person name="Berriman M."/>
            <person name="Scherer S."/>
            <person name="Magee B.B."/>
            <person name="Whiteway M."/>
            <person name="Chibana H."/>
            <person name="Nantel A."/>
            <person name="Magee P.T."/>
        </authorList>
    </citation>
    <scope>GENOME REANNOTATION</scope>
    <source>
        <strain evidence="3">SC5314 / ATCC MYA-2876</strain>
    </source>
</reference>
<dbReference type="CGD" id="CAL0000199817">
    <property type="gene designation" value="orf19.1456"/>
</dbReference>
<dbReference type="VEuPathDB" id="FungiDB:C2_01500W_A"/>
<evidence type="ECO:0000313" key="2">
    <source>
        <dbReference type="EMBL" id="AOW27196.1"/>
    </source>
</evidence>
<dbReference type="KEGG" id="cal:CAALFM_C201500WA"/>
<dbReference type="Proteomes" id="UP000000559">
    <property type="component" value="Chromosome 2"/>
</dbReference>